<dbReference type="Gramene" id="Tc05v2_t015520.1">
    <property type="protein sequence ID" value="Tc05v2_p015520.1"/>
    <property type="gene ID" value="Tc05v2_g015520"/>
</dbReference>
<evidence type="ECO:0000256" key="1">
    <source>
        <dbReference type="SAM" id="MobiDB-lite"/>
    </source>
</evidence>
<dbReference type="OrthoDB" id="10342974at2759"/>
<feature type="compositionally biased region" description="Basic residues" evidence="1">
    <location>
        <begin position="13"/>
        <end position="29"/>
    </location>
</feature>
<proteinExistence type="predicted"/>
<evidence type="ECO:0000313" key="3">
    <source>
        <dbReference type="Proteomes" id="UP000026915"/>
    </source>
</evidence>
<dbReference type="Gramene" id="EOY09689">
    <property type="protein sequence ID" value="EOY09689"/>
    <property type="gene ID" value="TCM_025081"/>
</dbReference>
<feature type="region of interest" description="Disordered" evidence="1">
    <location>
        <begin position="1"/>
        <end position="58"/>
    </location>
</feature>
<evidence type="ECO:0000313" key="2">
    <source>
        <dbReference type="EMBL" id="EOY09689.1"/>
    </source>
</evidence>
<dbReference type="KEGG" id="tcc:18599241"/>
<dbReference type="Proteomes" id="UP000026915">
    <property type="component" value="Chromosome 5"/>
</dbReference>
<organism evidence="2 3">
    <name type="scientific">Theobroma cacao</name>
    <name type="common">Cacao</name>
    <name type="synonym">Cocoa</name>
    <dbReference type="NCBI Taxonomy" id="3641"/>
    <lineage>
        <taxon>Eukaryota</taxon>
        <taxon>Viridiplantae</taxon>
        <taxon>Streptophyta</taxon>
        <taxon>Embryophyta</taxon>
        <taxon>Tracheophyta</taxon>
        <taxon>Spermatophyta</taxon>
        <taxon>Magnoliopsida</taxon>
        <taxon>eudicotyledons</taxon>
        <taxon>Gunneridae</taxon>
        <taxon>Pentapetalae</taxon>
        <taxon>rosids</taxon>
        <taxon>malvids</taxon>
        <taxon>Malvales</taxon>
        <taxon>Malvaceae</taxon>
        <taxon>Byttnerioideae</taxon>
        <taxon>Theobroma</taxon>
    </lineage>
</organism>
<protein>
    <submittedName>
        <fullName evidence="2">Uncharacterized protein</fullName>
    </submittedName>
</protein>
<dbReference type="AlphaFoldDB" id="A0A061F5C1"/>
<sequence>MSKVESASAMALHKSKRKSVSFIAAKRRSTISAHNTKQEKKKRGPMGRKTWCCTRSVGRSRKKSSLEAIVQKRERKKKMKAQVKEMEAFVSHMRTQMDCGSRLLLEGEATVEEFKALVAQMEEENKLHFMMILRGELLADHIQFTILP</sequence>
<dbReference type="EMBL" id="CM001883">
    <property type="protein sequence ID" value="EOY09689.1"/>
    <property type="molecule type" value="Genomic_DNA"/>
</dbReference>
<name>A0A061F5C1_THECC</name>
<dbReference type="HOGENOM" id="CLU_1809707_0_0_1"/>
<keyword evidence="3" id="KW-1185">Reference proteome</keyword>
<dbReference type="InParanoid" id="A0A061F5C1"/>
<reference evidence="2 3" key="1">
    <citation type="journal article" date="2013" name="Genome Biol.">
        <title>The genome sequence of the most widely cultivated cacao type and its use to identify candidate genes regulating pod color.</title>
        <authorList>
            <person name="Motamayor J.C."/>
            <person name="Mockaitis K."/>
            <person name="Schmutz J."/>
            <person name="Haiminen N."/>
            <person name="Iii D.L."/>
            <person name="Cornejo O."/>
            <person name="Findley S.D."/>
            <person name="Zheng P."/>
            <person name="Utro F."/>
            <person name="Royaert S."/>
            <person name="Saski C."/>
            <person name="Jenkins J."/>
            <person name="Podicheti R."/>
            <person name="Zhao M."/>
            <person name="Scheffler B.E."/>
            <person name="Stack J.C."/>
            <person name="Feltus F.A."/>
            <person name="Mustiga G.M."/>
            <person name="Amores F."/>
            <person name="Phillips W."/>
            <person name="Marelli J.P."/>
            <person name="May G.D."/>
            <person name="Shapiro H."/>
            <person name="Ma J."/>
            <person name="Bustamante C.D."/>
            <person name="Schnell R.J."/>
            <person name="Main D."/>
            <person name="Gilbert D."/>
            <person name="Parida L."/>
            <person name="Kuhn D.N."/>
        </authorList>
    </citation>
    <scope>NUCLEOTIDE SEQUENCE [LARGE SCALE GENOMIC DNA]</scope>
    <source>
        <strain evidence="3">cv. Matina 1-6</strain>
    </source>
</reference>
<accession>A0A061F5C1</accession>
<gene>
    <name evidence="2" type="ORF">TCM_025081</name>
</gene>